<protein>
    <submittedName>
        <fullName evidence="1">Uncharacterized protein</fullName>
    </submittedName>
</protein>
<reference evidence="1" key="1">
    <citation type="journal article" date="2015" name="Nature">
        <title>Complex archaea that bridge the gap between prokaryotes and eukaryotes.</title>
        <authorList>
            <person name="Spang A."/>
            <person name="Saw J.H."/>
            <person name="Jorgensen S.L."/>
            <person name="Zaremba-Niedzwiedzka K."/>
            <person name="Martijn J."/>
            <person name="Lind A.E."/>
            <person name="van Eijk R."/>
            <person name="Schleper C."/>
            <person name="Guy L."/>
            <person name="Ettema T.J."/>
        </authorList>
    </citation>
    <scope>NUCLEOTIDE SEQUENCE</scope>
</reference>
<accession>A0A0F8W6N2</accession>
<evidence type="ECO:0000313" key="1">
    <source>
        <dbReference type="EMBL" id="KKK52352.1"/>
    </source>
</evidence>
<gene>
    <name evidence="1" type="ORF">LCGC14_3105780</name>
</gene>
<proteinExistence type="predicted"/>
<dbReference type="AlphaFoldDB" id="A0A0F8W6N2"/>
<sequence length="99" mass="11780">MCKCSNISREGQKYCAKCHAAYMKEWRKTHKLKGSMRKKQNARAYLHTYIKRGKLQKLPCCICGLTDNLEAHHEDYNKPLEVVWFCRTHHLEYHKNLNA</sequence>
<organism evidence="1">
    <name type="scientific">marine sediment metagenome</name>
    <dbReference type="NCBI Taxonomy" id="412755"/>
    <lineage>
        <taxon>unclassified sequences</taxon>
        <taxon>metagenomes</taxon>
        <taxon>ecological metagenomes</taxon>
    </lineage>
</organism>
<dbReference type="EMBL" id="LAZR01067062">
    <property type="protein sequence ID" value="KKK52352.1"/>
    <property type="molecule type" value="Genomic_DNA"/>
</dbReference>
<name>A0A0F8W6N2_9ZZZZ</name>
<comment type="caution">
    <text evidence="1">The sequence shown here is derived from an EMBL/GenBank/DDBJ whole genome shotgun (WGS) entry which is preliminary data.</text>
</comment>